<name>A0A644XS01_9ZZZZ</name>
<dbReference type="CDD" id="cd06171">
    <property type="entry name" value="Sigma70_r4"/>
    <property type="match status" value="1"/>
</dbReference>
<protein>
    <recommendedName>
        <fullName evidence="9">RNA polymerase sigma factor 70 region 4 type 2 domain-containing protein</fullName>
    </recommendedName>
</protein>
<dbReference type="Pfam" id="PF08281">
    <property type="entry name" value="Sigma70_r4_2"/>
    <property type="match status" value="1"/>
</dbReference>
<dbReference type="EMBL" id="VSSQ01003096">
    <property type="protein sequence ID" value="MPM19022.1"/>
    <property type="molecule type" value="Genomic_DNA"/>
</dbReference>
<proteinExistence type="inferred from homology"/>
<dbReference type="InterPro" id="IPR039425">
    <property type="entry name" value="RNA_pol_sigma-70-like"/>
</dbReference>
<dbReference type="InterPro" id="IPR013324">
    <property type="entry name" value="RNA_pol_sigma_r3/r4-like"/>
</dbReference>
<dbReference type="SUPFAM" id="SSF88659">
    <property type="entry name" value="Sigma3 and sigma4 domains of RNA polymerase sigma factors"/>
    <property type="match status" value="1"/>
</dbReference>
<dbReference type="Gene3D" id="1.10.1740.10">
    <property type="match status" value="1"/>
</dbReference>
<accession>A0A644XS01</accession>
<dbReference type="InterPro" id="IPR036388">
    <property type="entry name" value="WH-like_DNA-bd_sf"/>
</dbReference>
<dbReference type="SUPFAM" id="SSF88946">
    <property type="entry name" value="Sigma2 domain of RNA polymerase sigma factors"/>
    <property type="match status" value="1"/>
</dbReference>
<keyword evidence="3" id="KW-0731">Sigma factor</keyword>
<keyword evidence="2" id="KW-0805">Transcription regulation</keyword>
<evidence type="ECO:0000256" key="5">
    <source>
        <dbReference type="ARBA" id="ARBA00023163"/>
    </source>
</evidence>
<evidence type="ECO:0000256" key="2">
    <source>
        <dbReference type="ARBA" id="ARBA00023015"/>
    </source>
</evidence>
<organism evidence="8">
    <name type="scientific">bioreactor metagenome</name>
    <dbReference type="NCBI Taxonomy" id="1076179"/>
    <lineage>
        <taxon>unclassified sequences</taxon>
        <taxon>metagenomes</taxon>
        <taxon>ecological metagenomes</taxon>
    </lineage>
</organism>
<reference evidence="8" key="1">
    <citation type="submission" date="2019-08" db="EMBL/GenBank/DDBJ databases">
        <authorList>
            <person name="Kucharzyk K."/>
            <person name="Murdoch R.W."/>
            <person name="Higgins S."/>
            <person name="Loffler F."/>
        </authorList>
    </citation>
    <scope>NUCLEOTIDE SEQUENCE</scope>
</reference>
<dbReference type="InterPro" id="IPR013325">
    <property type="entry name" value="RNA_pol_sigma_r2"/>
</dbReference>
<dbReference type="PANTHER" id="PTHR43133">
    <property type="entry name" value="RNA POLYMERASE ECF-TYPE SIGMA FACTO"/>
    <property type="match status" value="1"/>
</dbReference>
<dbReference type="InterPro" id="IPR013249">
    <property type="entry name" value="RNA_pol_sigma70_r4_t2"/>
</dbReference>
<dbReference type="Pfam" id="PF04542">
    <property type="entry name" value="Sigma70_r2"/>
    <property type="match status" value="1"/>
</dbReference>
<evidence type="ECO:0000256" key="1">
    <source>
        <dbReference type="ARBA" id="ARBA00010641"/>
    </source>
</evidence>
<evidence type="ECO:0000256" key="4">
    <source>
        <dbReference type="ARBA" id="ARBA00023125"/>
    </source>
</evidence>
<comment type="similarity">
    <text evidence="1">Belongs to the sigma-70 factor family. ECF subfamily.</text>
</comment>
<dbReference type="NCBIfam" id="TIGR02937">
    <property type="entry name" value="sigma70-ECF"/>
    <property type="match status" value="1"/>
</dbReference>
<evidence type="ECO:0000259" key="6">
    <source>
        <dbReference type="Pfam" id="PF04542"/>
    </source>
</evidence>
<comment type="caution">
    <text evidence="8">The sequence shown here is derived from an EMBL/GenBank/DDBJ whole genome shotgun (WGS) entry which is preliminary data.</text>
</comment>
<evidence type="ECO:0000313" key="8">
    <source>
        <dbReference type="EMBL" id="MPM19022.1"/>
    </source>
</evidence>
<sequence length="194" mass="23025">MIFMIIDDKDDDKSFMLDLNKKYYGLIRKSLINIIYDTNDIEDLINDTFVSLIERTSLIRVLNDRQLATYIYYTAKSVAINFIRHRDVQKKNIYYSEDADLAENIPVFEEEMTDRIIQQKEIEYLRKALKKLPEKQRDILRSKYLLKMSDTEIANTFGIAPASVRQYLTRARRSAKNLIEKEMAHVEKLKQKKT</sequence>
<feature type="domain" description="RNA polymerase sigma-70 region 2" evidence="6">
    <location>
        <begin position="21"/>
        <end position="87"/>
    </location>
</feature>
<evidence type="ECO:0000259" key="7">
    <source>
        <dbReference type="Pfam" id="PF08281"/>
    </source>
</evidence>
<keyword evidence="4" id="KW-0238">DNA-binding</keyword>
<dbReference type="Gene3D" id="1.10.10.10">
    <property type="entry name" value="Winged helix-like DNA-binding domain superfamily/Winged helix DNA-binding domain"/>
    <property type="match status" value="1"/>
</dbReference>
<dbReference type="GO" id="GO:0016987">
    <property type="term" value="F:sigma factor activity"/>
    <property type="evidence" value="ECO:0007669"/>
    <property type="project" value="UniProtKB-KW"/>
</dbReference>
<evidence type="ECO:0000256" key="3">
    <source>
        <dbReference type="ARBA" id="ARBA00023082"/>
    </source>
</evidence>
<dbReference type="AlphaFoldDB" id="A0A644XS01"/>
<feature type="domain" description="RNA polymerase sigma factor 70 region 4 type 2" evidence="7">
    <location>
        <begin position="123"/>
        <end position="173"/>
    </location>
</feature>
<dbReference type="InterPro" id="IPR007627">
    <property type="entry name" value="RNA_pol_sigma70_r2"/>
</dbReference>
<dbReference type="GO" id="GO:0003677">
    <property type="term" value="F:DNA binding"/>
    <property type="evidence" value="ECO:0007669"/>
    <property type="project" value="UniProtKB-KW"/>
</dbReference>
<gene>
    <name evidence="8" type="ORF">SDC9_65440</name>
</gene>
<evidence type="ECO:0008006" key="9">
    <source>
        <dbReference type="Google" id="ProtNLM"/>
    </source>
</evidence>
<dbReference type="GO" id="GO:0006352">
    <property type="term" value="P:DNA-templated transcription initiation"/>
    <property type="evidence" value="ECO:0007669"/>
    <property type="project" value="InterPro"/>
</dbReference>
<keyword evidence="5" id="KW-0804">Transcription</keyword>
<dbReference type="InterPro" id="IPR014284">
    <property type="entry name" value="RNA_pol_sigma-70_dom"/>
</dbReference>
<dbReference type="PANTHER" id="PTHR43133:SF8">
    <property type="entry name" value="RNA POLYMERASE SIGMA FACTOR HI_1459-RELATED"/>
    <property type="match status" value="1"/>
</dbReference>